<keyword evidence="7" id="KW-0546">Nucleotide metabolism</keyword>
<dbReference type="RefSeq" id="WP_093071337.1">
    <property type="nucleotide sequence ID" value="NZ_BSOK01000048.1"/>
</dbReference>
<reference evidence="14" key="4">
    <citation type="submission" date="2023-01" db="EMBL/GenBank/DDBJ databases">
        <title>Draft genome sequence of Psychrobacter pacificensis strain NBRC 103191.</title>
        <authorList>
            <person name="Sun Q."/>
            <person name="Mori K."/>
        </authorList>
    </citation>
    <scope>NUCLEOTIDE SEQUENCE</scope>
    <source>
        <strain evidence="14">NBRC 103191</strain>
    </source>
</reference>
<evidence type="ECO:0000256" key="11">
    <source>
        <dbReference type="ARBA" id="ARBA00048304"/>
    </source>
</evidence>
<evidence type="ECO:0000259" key="13">
    <source>
        <dbReference type="Pfam" id="PF21713"/>
    </source>
</evidence>
<evidence type="ECO:0000313" key="16">
    <source>
        <dbReference type="Proteomes" id="UP000198501"/>
    </source>
</evidence>
<dbReference type="EMBL" id="BSOK01000048">
    <property type="protein sequence ID" value="GLR29807.1"/>
    <property type="molecule type" value="Genomic_DNA"/>
</dbReference>
<evidence type="ECO:0000256" key="5">
    <source>
        <dbReference type="ARBA" id="ARBA00022840"/>
    </source>
</evidence>
<dbReference type="GO" id="GO:0051607">
    <property type="term" value="P:defense response to virus"/>
    <property type="evidence" value="ECO:0007669"/>
    <property type="project" value="UniProtKB-KW"/>
</dbReference>
<dbReference type="GO" id="GO:0005525">
    <property type="term" value="F:GTP binding"/>
    <property type="evidence" value="ECO:0007669"/>
    <property type="project" value="UniProtKB-KW"/>
</dbReference>
<keyword evidence="4" id="KW-0547">Nucleotide-binding</keyword>
<evidence type="ECO:0000256" key="8">
    <source>
        <dbReference type="ARBA" id="ARBA00023118"/>
    </source>
</evidence>
<keyword evidence="2" id="KW-0548">Nucleotidyltransferase</keyword>
<protein>
    <recommendedName>
        <fullName evidence="10">Cyclic GMP-AMP synthase</fullName>
    </recommendedName>
</protein>
<dbReference type="Pfam" id="PF21713">
    <property type="entry name" value="DncV_C"/>
    <property type="match status" value="1"/>
</dbReference>
<dbReference type="InterPro" id="IPR048446">
    <property type="entry name" value="DncV_C"/>
</dbReference>
<evidence type="ECO:0000259" key="12">
    <source>
        <dbReference type="Pfam" id="PF21654"/>
    </source>
</evidence>
<evidence type="ECO:0000256" key="4">
    <source>
        <dbReference type="ARBA" id="ARBA00022741"/>
    </source>
</evidence>
<keyword evidence="1" id="KW-0808">Transferase</keyword>
<dbReference type="NCBIfam" id="NF041078">
    <property type="entry name" value="cGAS"/>
    <property type="match status" value="1"/>
</dbReference>
<dbReference type="InterPro" id="IPR048445">
    <property type="entry name" value="DncV-like_NTFase"/>
</dbReference>
<dbReference type="GO" id="GO:0046872">
    <property type="term" value="F:metal ion binding"/>
    <property type="evidence" value="ECO:0007669"/>
    <property type="project" value="UniProtKB-KW"/>
</dbReference>
<evidence type="ECO:0000256" key="7">
    <source>
        <dbReference type="ARBA" id="ARBA00023080"/>
    </source>
</evidence>
<keyword evidence="6" id="KW-0460">Magnesium</keyword>
<evidence type="ECO:0000313" key="15">
    <source>
        <dbReference type="EMBL" id="SDE15770.1"/>
    </source>
</evidence>
<dbReference type="InterPro" id="IPR047805">
    <property type="entry name" value="GAMP_synthase"/>
</dbReference>
<feature type="domain" description="Cyclic GMP-AMP synthase DncV-like nucleotidyltransferase" evidence="12">
    <location>
        <begin position="58"/>
        <end position="153"/>
    </location>
</feature>
<dbReference type="AlphaFoldDB" id="A0A1G7AM35"/>
<gene>
    <name evidence="14" type="ORF">GCM10007915_20460</name>
    <name evidence="15" type="ORF">SAMN05660405_02524</name>
</gene>
<accession>A0A1G7AM35</accession>
<evidence type="ECO:0000256" key="6">
    <source>
        <dbReference type="ARBA" id="ARBA00022842"/>
    </source>
</evidence>
<dbReference type="Pfam" id="PF21654">
    <property type="entry name" value="DncV-like_NTFase"/>
    <property type="match status" value="1"/>
</dbReference>
<dbReference type="GO" id="GO:0005524">
    <property type="term" value="F:ATP binding"/>
    <property type="evidence" value="ECO:0007669"/>
    <property type="project" value="UniProtKB-KW"/>
</dbReference>
<feature type="domain" description="Cyclic GMP-AMP synthase C-terminal" evidence="13">
    <location>
        <begin position="284"/>
        <end position="409"/>
    </location>
</feature>
<reference evidence="17" key="3">
    <citation type="journal article" date="2019" name="Int. J. Syst. Evol. Microbiol.">
        <title>The Global Catalogue of Microorganisms (GCM) 10K type strain sequencing project: providing services to taxonomists for standard genome sequencing and annotation.</title>
        <authorList>
            <consortium name="The Broad Institute Genomics Platform"/>
            <consortium name="The Broad Institute Genome Sequencing Center for Infectious Disease"/>
            <person name="Wu L."/>
            <person name="Ma J."/>
        </authorList>
    </citation>
    <scope>NUCLEOTIDE SEQUENCE [LARGE SCALE GENOMIC DNA]</scope>
    <source>
        <strain evidence="17">NBRC 103191</strain>
    </source>
</reference>
<name>A0A1G7AM35_9GAMM</name>
<proteinExistence type="predicted"/>
<organism evidence="15 16">
    <name type="scientific">Psychrobacter pacificensis</name>
    <dbReference type="NCBI Taxonomy" id="112002"/>
    <lineage>
        <taxon>Bacteria</taxon>
        <taxon>Pseudomonadati</taxon>
        <taxon>Pseudomonadota</taxon>
        <taxon>Gammaproteobacteria</taxon>
        <taxon>Moraxellales</taxon>
        <taxon>Moraxellaceae</taxon>
        <taxon>Psychrobacter</taxon>
    </lineage>
</organism>
<comment type="catalytic activity">
    <reaction evidence="11">
        <text>GTP + ATP = 3',3'-cGAMP + 2 diphosphate</text>
        <dbReference type="Rhea" id="RHEA:35647"/>
        <dbReference type="ChEBI" id="CHEBI:30616"/>
        <dbReference type="ChEBI" id="CHEBI:33019"/>
        <dbReference type="ChEBI" id="CHEBI:37565"/>
        <dbReference type="ChEBI" id="CHEBI:71501"/>
    </reaction>
    <physiologicalReaction direction="left-to-right" evidence="11">
        <dbReference type="Rhea" id="RHEA:35648"/>
    </physiologicalReaction>
</comment>
<evidence type="ECO:0000313" key="14">
    <source>
        <dbReference type="EMBL" id="GLR29807.1"/>
    </source>
</evidence>
<keyword evidence="9" id="KW-0342">GTP-binding</keyword>
<keyword evidence="5" id="KW-0067">ATP-binding</keyword>
<dbReference type="EMBL" id="FNAL01000032">
    <property type="protein sequence ID" value="SDE15770.1"/>
    <property type="molecule type" value="Genomic_DNA"/>
</dbReference>
<evidence type="ECO:0000256" key="3">
    <source>
        <dbReference type="ARBA" id="ARBA00022723"/>
    </source>
</evidence>
<dbReference type="Proteomes" id="UP001156645">
    <property type="component" value="Unassembled WGS sequence"/>
</dbReference>
<evidence type="ECO:0000256" key="2">
    <source>
        <dbReference type="ARBA" id="ARBA00022695"/>
    </source>
</evidence>
<dbReference type="GO" id="GO:0009117">
    <property type="term" value="P:nucleotide metabolic process"/>
    <property type="evidence" value="ECO:0007669"/>
    <property type="project" value="UniProtKB-KW"/>
</dbReference>
<keyword evidence="3" id="KW-0479">Metal-binding</keyword>
<sequence>MSDNLKTNNLHSVFKNDTDGFFKKLLPKGEQFQVFKDCKDQIKAVIEIQVEKVYGVRPKFRLQGSWAYGVCNAPALPEQEMDFDYGCYLPESCFLEGQSAEVANKLFETVEECLDILCNDNGWELDKEHKNCIRIRGFMPQGQPKAHFDIPLYALPNEMFDDLTDASVKQDSSTVSKEEASYDSIQESRSFDFSEDVDPNNLSLFFNESTFSGTTLSANLSYSPSYDSMITEDSSKANAKNIKKRSKIKNVSLIQRDEDEWLVSDCEKVREWFLAECEKYPNTGQQLRAVIRYLKSWRDYNQYQKAPSSVSLMIIATEHYQHLQQRDDRALFEILLNLEHALKNDIKCKYIEGHSTEDFNRANNEQREENAELASELCSGFDRVLHKSQNENTCLNILESLFGERIPSNRPDLVTINVDTKASVATVVDNAPVQVAAESASIKPQIGG</sequence>
<evidence type="ECO:0000256" key="10">
    <source>
        <dbReference type="ARBA" id="ARBA00044145"/>
    </source>
</evidence>
<keyword evidence="8" id="KW-0051">Antiviral defense</keyword>
<reference evidence="15 16" key="2">
    <citation type="submission" date="2016-10" db="EMBL/GenBank/DDBJ databases">
        <authorList>
            <person name="de Groot N.N."/>
        </authorList>
    </citation>
    <scope>NUCLEOTIDE SEQUENCE [LARGE SCALE GENOMIC DNA]</scope>
    <source>
        <strain evidence="15 16">DSM 23406</strain>
    </source>
</reference>
<dbReference type="GO" id="GO:0140701">
    <property type="term" value="F:3',3'-cyclic GMP-AMP synthase activity"/>
    <property type="evidence" value="ECO:0007669"/>
    <property type="project" value="InterPro"/>
</dbReference>
<reference evidence="14" key="1">
    <citation type="journal article" date="2014" name="Int. J. Syst. Evol. Microbiol.">
        <title>Complete genome of a new Firmicutes species belonging to the dominant human colonic microbiota ('Ruminococcus bicirculans') reveals two chromosomes and a selective capacity to utilize plant glucans.</title>
        <authorList>
            <consortium name="NISC Comparative Sequencing Program"/>
            <person name="Wegmann U."/>
            <person name="Louis P."/>
            <person name="Goesmann A."/>
            <person name="Henrissat B."/>
            <person name="Duncan S.H."/>
            <person name="Flint H.J."/>
        </authorList>
    </citation>
    <scope>NUCLEOTIDE SEQUENCE</scope>
    <source>
        <strain evidence="14">NBRC 103191</strain>
    </source>
</reference>
<evidence type="ECO:0000313" key="17">
    <source>
        <dbReference type="Proteomes" id="UP001156645"/>
    </source>
</evidence>
<keyword evidence="17" id="KW-1185">Reference proteome</keyword>
<dbReference type="Proteomes" id="UP000198501">
    <property type="component" value="Unassembled WGS sequence"/>
</dbReference>
<evidence type="ECO:0000256" key="1">
    <source>
        <dbReference type="ARBA" id="ARBA00022679"/>
    </source>
</evidence>
<evidence type="ECO:0000256" key="9">
    <source>
        <dbReference type="ARBA" id="ARBA00023134"/>
    </source>
</evidence>